<feature type="transmembrane region" description="Helical" evidence="1">
    <location>
        <begin position="583"/>
        <end position="603"/>
    </location>
</feature>
<evidence type="ECO:0000313" key="2">
    <source>
        <dbReference type="EMBL" id="NIH53750.1"/>
    </source>
</evidence>
<keyword evidence="1" id="KW-0472">Membrane</keyword>
<feature type="transmembrane region" description="Helical" evidence="1">
    <location>
        <begin position="425"/>
        <end position="443"/>
    </location>
</feature>
<feature type="transmembrane region" description="Helical" evidence="1">
    <location>
        <begin position="490"/>
        <end position="513"/>
    </location>
</feature>
<comment type="caution">
    <text evidence="2">The sequence shown here is derived from an EMBL/GenBank/DDBJ whole genome shotgun (WGS) entry which is preliminary data.</text>
</comment>
<accession>A0A7X5R1Q0</accession>
<dbReference type="Proteomes" id="UP000541033">
    <property type="component" value="Unassembled WGS sequence"/>
</dbReference>
<evidence type="ECO:0008006" key="4">
    <source>
        <dbReference type="Google" id="ProtNLM"/>
    </source>
</evidence>
<proteinExistence type="predicted"/>
<keyword evidence="3" id="KW-1185">Reference proteome</keyword>
<reference evidence="2 3" key="1">
    <citation type="submission" date="2020-02" db="EMBL/GenBank/DDBJ databases">
        <title>Sequencing the genomes of 1000 actinobacteria strains.</title>
        <authorList>
            <person name="Klenk H.-P."/>
        </authorList>
    </citation>
    <scope>NUCLEOTIDE SEQUENCE [LARGE SCALE GENOMIC DNA]</scope>
    <source>
        <strain evidence="2 3">DSM 27960</strain>
    </source>
</reference>
<feature type="transmembrane region" description="Helical" evidence="1">
    <location>
        <begin position="180"/>
        <end position="201"/>
    </location>
</feature>
<evidence type="ECO:0000313" key="3">
    <source>
        <dbReference type="Proteomes" id="UP000541033"/>
    </source>
</evidence>
<feature type="transmembrane region" description="Helical" evidence="1">
    <location>
        <begin position="542"/>
        <end position="562"/>
    </location>
</feature>
<sequence length="799" mass="82775">MAGTGGASVERVSVQVVPDTSKLRRELQKVTKQLEKSLSIKLKVQADLRPALRSVAQLRATLGKTGATVYANLDTILARTDLEELTENREVALIAHVVGESAAIDLSSLSFPRTAEIIPSVQAAGAAATTATLALLAGGFADALAQSQAGMVLVDIMQSLGMAVVEAAASIGILTQSFSLLAEVGLAAMAVSLTLIDSIIAGPTFQTGLTMMLVTATAGAAALVGVLAAVVAYLAMLGQSIVAEMAVVTVAIGQPISAASATDAIGGIKAQAEGLSKALPGLAGSLENLGAVLEGTDKSAVPFLEKIGPVLGGILDDLSGKIPGLGGVFDGLSGVLAGVAGAADGIAFSLDLASNAMDAYATVSDLAKAAAEGFSSGSLKVAKAADGATKATNLQKIATAAGAAASKIATAVQWLWNAALTANPIGLIIVAIVALVAGIIWFFTQTELGQQIFQAVFDTIGAIITGAWENVIKPIFDAIGGIFTWLYENIIQPFVSAFWLAFGLLMGIIVLLWEGAIKPTIDAIAAAFVWIWDTIFKPIGDFLLGLINAIGVIFTWLWETAVKPVLDGIGIAFQWIWDNVFKPVGDFIMGIINGIGTVFSWLWNSAVKPAIDALGAAFQFFWNNIIKPIGDFIKGAFEAIGTTAEKVFSAVSTAVSNAFGALVGIVKGPINAVIDLINGMIGAINKIKITIPDWVPEWGGQTFGINIPKIPRLALGATVLPQPGGTLAVLAEAGRAETVVDTGKMNALMDLVIRRDSGRNPGMNEFTQENHFYERAEDPRILMRVAGAEFQTMTAGVLV</sequence>
<dbReference type="EMBL" id="JAAMOX010000001">
    <property type="protein sequence ID" value="NIH53750.1"/>
    <property type="molecule type" value="Genomic_DNA"/>
</dbReference>
<dbReference type="RefSeq" id="WP_167149617.1">
    <property type="nucleotide sequence ID" value="NZ_JAAMOX010000001.1"/>
</dbReference>
<keyword evidence="1" id="KW-0812">Transmembrane</keyword>
<organism evidence="2 3">
    <name type="scientific">Lysinibacter cavernae</name>
    <dbReference type="NCBI Taxonomy" id="1640652"/>
    <lineage>
        <taxon>Bacteria</taxon>
        <taxon>Bacillati</taxon>
        <taxon>Actinomycetota</taxon>
        <taxon>Actinomycetes</taxon>
        <taxon>Micrococcales</taxon>
        <taxon>Microbacteriaceae</taxon>
        <taxon>Lysinibacter</taxon>
    </lineage>
</organism>
<gene>
    <name evidence="2" type="ORF">FHX76_001618</name>
</gene>
<name>A0A7X5R1Q0_9MICO</name>
<feature type="transmembrane region" description="Helical" evidence="1">
    <location>
        <begin position="213"/>
        <end position="235"/>
    </location>
</feature>
<protein>
    <recommendedName>
        <fullName evidence="4">Tape measure protein</fullName>
    </recommendedName>
</protein>
<dbReference type="AlphaFoldDB" id="A0A7X5R1Q0"/>
<keyword evidence="1" id="KW-1133">Transmembrane helix</keyword>
<evidence type="ECO:0000256" key="1">
    <source>
        <dbReference type="SAM" id="Phobius"/>
    </source>
</evidence>